<protein>
    <submittedName>
        <fullName evidence="2">Uncharacterized protein LOC103505744</fullName>
    </submittedName>
</protein>
<sequence>MSRLCLVNKRDVEFVMEKERMANKVTGIPETCIKNDFTSLDTWCAELSADNGTISPVIYYKPLGYKTATLSTYDVCLILMTDHMRKMLNQCGDTLVYLTSMTIPKIKYYVTFLFVLDEFYTPFPVFLMVSNKINNPQLNVMLESLRADMKTHKINLESKIFMTDRNPSAFTMWKDLIYAKSKHMVCPRYIDNEWRKYLATIFHEDTQDEIYDQLCELLEPKDHDAHALLSKVLAKLESNTMCSKFLTYFNKFYTTCFDEWGGHMLKEIINIHSVPNFEKILTEIQETLDAKYKKYSRNVVKILQMLFKRIISYQYARTTALAAIRTATEHNHRTALSTDLKKVYRTENEDEWRVVLDSKEIVKKNKYLPKCLRYLCT</sequence>
<dbReference type="RefSeq" id="XP_017298050.1">
    <property type="nucleotide sequence ID" value="XM_017442561.1"/>
</dbReference>
<dbReference type="PaxDb" id="121845-A0A1S4E768"/>
<proteinExistence type="predicted"/>
<accession>A0A1S4E768</accession>
<evidence type="ECO:0000313" key="2">
    <source>
        <dbReference type="RefSeq" id="XP_017298050.1"/>
    </source>
</evidence>
<keyword evidence="1" id="KW-1185">Reference proteome</keyword>
<dbReference type="KEGG" id="dci:103505744"/>
<evidence type="ECO:0000313" key="1">
    <source>
        <dbReference type="Proteomes" id="UP000079169"/>
    </source>
</evidence>
<dbReference type="Proteomes" id="UP000079169">
    <property type="component" value="Unplaced"/>
</dbReference>
<name>A0A1S4E768_DIACI</name>
<dbReference type="AlphaFoldDB" id="A0A1S4E768"/>
<dbReference type="GeneID" id="103505744"/>
<gene>
    <name evidence="2" type="primary">LOC103505744</name>
</gene>
<reference evidence="2" key="1">
    <citation type="submission" date="2025-08" db="UniProtKB">
        <authorList>
            <consortium name="RefSeq"/>
        </authorList>
    </citation>
    <scope>IDENTIFICATION</scope>
</reference>
<organism evidence="1 2">
    <name type="scientific">Diaphorina citri</name>
    <name type="common">Asian citrus psyllid</name>
    <dbReference type="NCBI Taxonomy" id="121845"/>
    <lineage>
        <taxon>Eukaryota</taxon>
        <taxon>Metazoa</taxon>
        <taxon>Ecdysozoa</taxon>
        <taxon>Arthropoda</taxon>
        <taxon>Hexapoda</taxon>
        <taxon>Insecta</taxon>
        <taxon>Pterygota</taxon>
        <taxon>Neoptera</taxon>
        <taxon>Paraneoptera</taxon>
        <taxon>Hemiptera</taxon>
        <taxon>Sternorrhyncha</taxon>
        <taxon>Psylloidea</taxon>
        <taxon>Psyllidae</taxon>
        <taxon>Diaphorininae</taxon>
        <taxon>Diaphorina</taxon>
    </lineage>
</organism>